<sequence length="351" mass="38647">MTKNPAAGNFFEDFELGQTIVHATPRTVTVGDVSTFTALYGPRFAVQSSDKFAQDIGYPVAPIPDDLVFHIVIGKTVPDVSRNAIANLGYAEFRFLKPVYPGDTLAATSEVIGIKQNSSGKNGVVYVRTTGTNQAGETVLQFARWVMVNKRDLDAPAPETVIPELEKSVEADTLGDALPSLDMNHYDFDLAGSPLRWGDYEIGQKINHFDGQTIEEAEHQMATRLFQNTARVHFNQHIEGQGRFGRRLVYGGHIISIARNLQFNGLSNAFHWAALNGAAHVAPSFAGDTIYAWSEILDKAELDGRDDLGALRVRLFGVKDCDPADFPGVKEDGKYEDSVVLDFDCWLILPR</sequence>
<name>A0ABW3J6I5_9HYPH</name>
<proteinExistence type="predicted"/>
<dbReference type="CDD" id="cd03451">
    <property type="entry name" value="FkbR2"/>
    <property type="match status" value="2"/>
</dbReference>
<comment type="caution">
    <text evidence="1">The sequence shown here is derived from an EMBL/GenBank/DDBJ whole genome shotgun (WGS) entry which is preliminary data.</text>
</comment>
<dbReference type="Proteomes" id="UP001597102">
    <property type="component" value="Unassembled WGS sequence"/>
</dbReference>
<dbReference type="SUPFAM" id="SSF54637">
    <property type="entry name" value="Thioesterase/thiol ester dehydrase-isomerase"/>
    <property type="match status" value="2"/>
</dbReference>
<dbReference type="EMBL" id="JBHTJO010000001">
    <property type="protein sequence ID" value="MFD0985921.1"/>
    <property type="molecule type" value="Genomic_DNA"/>
</dbReference>
<protein>
    <submittedName>
        <fullName evidence="1">MaoC family dehydratase</fullName>
    </submittedName>
</protein>
<gene>
    <name evidence="1" type="ORF">ACFQ2F_02285</name>
</gene>
<dbReference type="PANTHER" id="PTHR43664:SF1">
    <property type="entry name" value="BETA-METHYLMALYL-COA DEHYDRATASE"/>
    <property type="match status" value="1"/>
</dbReference>
<evidence type="ECO:0000313" key="2">
    <source>
        <dbReference type="Proteomes" id="UP001597102"/>
    </source>
</evidence>
<dbReference type="PANTHER" id="PTHR43664">
    <property type="entry name" value="MONOAMINE OXIDASE-RELATED"/>
    <property type="match status" value="1"/>
</dbReference>
<keyword evidence="2" id="KW-1185">Reference proteome</keyword>
<dbReference type="RefSeq" id="WP_379085103.1">
    <property type="nucleotide sequence ID" value="NZ_JBHTJO010000001.1"/>
</dbReference>
<dbReference type="Pfam" id="PF19315">
    <property type="entry name" value="MC_hydratase"/>
    <property type="match status" value="1"/>
</dbReference>
<dbReference type="InterPro" id="IPR052342">
    <property type="entry name" value="MCH/BMMD"/>
</dbReference>
<evidence type="ECO:0000313" key="1">
    <source>
        <dbReference type="EMBL" id="MFD0985921.1"/>
    </source>
</evidence>
<dbReference type="InterPro" id="IPR029069">
    <property type="entry name" value="HotDog_dom_sf"/>
</dbReference>
<accession>A0ABW3J6I5</accession>
<organism evidence="1 2">
    <name type="scientific">Methyloligella solikamskensis</name>
    <dbReference type="NCBI Taxonomy" id="1177756"/>
    <lineage>
        <taxon>Bacteria</taxon>
        <taxon>Pseudomonadati</taxon>
        <taxon>Pseudomonadota</taxon>
        <taxon>Alphaproteobacteria</taxon>
        <taxon>Hyphomicrobiales</taxon>
        <taxon>Hyphomicrobiaceae</taxon>
        <taxon>Methyloligella</taxon>
    </lineage>
</organism>
<reference evidence="2" key="1">
    <citation type="journal article" date="2019" name="Int. J. Syst. Evol. Microbiol.">
        <title>The Global Catalogue of Microorganisms (GCM) 10K type strain sequencing project: providing services to taxonomists for standard genome sequencing and annotation.</title>
        <authorList>
            <consortium name="The Broad Institute Genomics Platform"/>
            <consortium name="The Broad Institute Genome Sequencing Center for Infectious Disease"/>
            <person name="Wu L."/>
            <person name="Ma J."/>
        </authorList>
    </citation>
    <scope>NUCLEOTIDE SEQUENCE [LARGE SCALE GENOMIC DNA]</scope>
    <source>
        <strain evidence="2">CCUG 61697</strain>
    </source>
</reference>
<dbReference type="PIRSF" id="PIRSF021494">
    <property type="entry name" value="Rv0216_prd"/>
    <property type="match status" value="1"/>
</dbReference>
<dbReference type="Gene3D" id="3.10.129.10">
    <property type="entry name" value="Hotdog Thioesterase"/>
    <property type="match status" value="1"/>
</dbReference>
<dbReference type="InterPro" id="IPR016790">
    <property type="entry name" value="Thiol_ester_hydratase_Rv0216"/>
</dbReference>
<dbReference type="InterPro" id="IPR048274">
    <property type="entry name" value="MC_hydratase"/>
</dbReference>